<evidence type="ECO:0000256" key="1">
    <source>
        <dbReference type="ARBA" id="ARBA00022842"/>
    </source>
</evidence>
<dbReference type="CDD" id="cd09873">
    <property type="entry name" value="PIN_Pae0151-like"/>
    <property type="match status" value="1"/>
</dbReference>
<evidence type="ECO:0000313" key="4">
    <source>
        <dbReference type="Proteomes" id="UP000078486"/>
    </source>
</evidence>
<keyword evidence="4" id="KW-1185">Reference proteome</keyword>
<organism evidence="3 4">
    <name type="scientific">Termitidicoccus mucosus</name>
    <dbReference type="NCBI Taxonomy" id="1184151"/>
    <lineage>
        <taxon>Bacteria</taxon>
        <taxon>Pseudomonadati</taxon>
        <taxon>Verrucomicrobiota</taxon>
        <taxon>Opitutia</taxon>
        <taxon>Opitutales</taxon>
        <taxon>Opitutaceae</taxon>
        <taxon>Termitidicoccus</taxon>
    </lineage>
</organism>
<dbReference type="InterPro" id="IPR051619">
    <property type="entry name" value="TypeII_TA_RNase_PINc/VapC"/>
</dbReference>
<evidence type="ECO:0000313" key="3">
    <source>
        <dbReference type="EMBL" id="OAM87338.1"/>
    </source>
</evidence>
<dbReference type="Proteomes" id="UP000078486">
    <property type="component" value="Unassembled WGS sequence"/>
</dbReference>
<comment type="caution">
    <text evidence="3">The sequence shown here is derived from an EMBL/GenBank/DDBJ whole genome shotgun (WGS) entry which is preliminary data.</text>
</comment>
<dbReference type="PANTHER" id="PTHR35901">
    <property type="entry name" value="RIBONUCLEASE VAPC3"/>
    <property type="match status" value="1"/>
</dbReference>
<evidence type="ECO:0000259" key="2">
    <source>
        <dbReference type="Pfam" id="PF01850"/>
    </source>
</evidence>
<keyword evidence="1" id="KW-0460">Magnesium</keyword>
<sequence>MEVANGLIMAERRKRASQADITEALHLVAALPVVTDDETAQHAVSDTAALARQYGLTIYDAAYLELAMRRGASLATSDSALAKAAKAAGVAIFS</sequence>
<protein>
    <recommendedName>
        <fullName evidence="2">PIN domain-containing protein</fullName>
    </recommendedName>
</protein>
<dbReference type="EMBL" id="LRRQ01000175">
    <property type="protein sequence ID" value="OAM87338.1"/>
    <property type="molecule type" value="Genomic_DNA"/>
</dbReference>
<name>A0A178IC58_9BACT</name>
<feature type="domain" description="PIN" evidence="2">
    <location>
        <begin position="2"/>
        <end position="86"/>
    </location>
</feature>
<gene>
    <name evidence="3" type="ORF">AW736_24090</name>
</gene>
<dbReference type="PANTHER" id="PTHR35901:SF1">
    <property type="entry name" value="EXONUCLEASE VAPC9"/>
    <property type="match status" value="1"/>
</dbReference>
<dbReference type="InterPro" id="IPR029060">
    <property type="entry name" value="PIN-like_dom_sf"/>
</dbReference>
<reference evidence="3 4" key="1">
    <citation type="submission" date="2016-01" db="EMBL/GenBank/DDBJ databases">
        <title>High potential of lignocellulose degradation of a new Verrucomicrobia species.</title>
        <authorList>
            <person name="Wang Y."/>
            <person name="Shi Y."/>
            <person name="Qiu Z."/>
            <person name="Liu S."/>
            <person name="Yang H."/>
        </authorList>
    </citation>
    <scope>NUCLEOTIDE SEQUENCE [LARGE SCALE GENOMIC DNA]</scope>
    <source>
        <strain evidence="3 4">TSB47</strain>
    </source>
</reference>
<dbReference type="AlphaFoldDB" id="A0A178IC58"/>
<dbReference type="Gene3D" id="3.40.50.1010">
    <property type="entry name" value="5'-nuclease"/>
    <property type="match status" value="1"/>
</dbReference>
<dbReference type="Pfam" id="PF01850">
    <property type="entry name" value="PIN"/>
    <property type="match status" value="1"/>
</dbReference>
<dbReference type="SUPFAM" id="SSF88723">
    <property type="entry name" value="PIN domain-like"/>
    <property type="match status" value="1"/>
</dbReference>
<dbReference type="InterPro" id="IPR002716">
    <property type="entry name" value="PIN_dom"/>
</dbReference>
<accession>A0A178IC58</accession>
<proteinExistence type="predicted"/>
<dbReference type="InterPro" id="IPR044153">
    <property type="entry name" value="PIN_Pae0151-like"/>
</dbReference>